<evidence type="ECO:0000313" key="5">
    <source>
        <dbReference type="EMBL" id="SFC79940.1"/>
    </source>
</evidence>
<dbReference type="SUPFAM" id="SSF69047">
    <property type="entry name" value="Hypothetical protein YjbJ"/>
    <property type="match status" value="1"/>
</dbReference>
<dbReference type="STRING" id="402385.SAMN05421848_2771"/>
<dbReference type="InterPro" id="IPR008462">
    <property type="entry name" value="CsbD"/>
</dbReference>
<dbReference type="Gene3D" id="1.10.1470.10">
    <property type="entry name" value="YjbJ"/>
    <property type="match status" value="1"/>
</dbReference>
<comment type="similarity">
    <text evidence="1">Belongs to the UPF0337 (CsbD) family.</text>
</comment>
<evidence type="ECO:0000259" key="4">
    <source>
        <dbReference type="Pfam" id="PF05532"/>
    </source>
</evidence>
<evidence type="ECO:0000256" key="2">
    <source>
        <dbReference type="SAM" id="MobiDB-lite"/>
    </source>
</evidence>
<dbReference type="AlphaFoldDB" id="A0A1I1ME72"/>
<name>A0A1I1ME72_9GAMM</name>
<proteinExistence type="inferred from homology"/>
<dbReference type="EMBL" id="FOLY01000006">
    <property type="protein sequence ID" value="SFC79940.1"/>
    <property type="molecule type" value="Genomic_DNA"/>
</dbReference>
<feature type="region of interest" description="Disordered" evidence="2">
    <location>
        <begin position="1"/>
        <end position="25"/>
    </location>
</feature>
<evidence type="ECO:0000313" key="6">
    <source>
        <dbReference type="Proteomes" id="UP000199046"/>
    </source>
</evidence>
<evidence type="ECO:0000256" key="1">
    <source>
        <dbReference type="ARBA" id="ARBA00009129"/>
    </source>
</evidence>
<feature type="transmembrane region" description="Helical" evidence="3">
    <location>
        <begin position="63"/>
        <end position="81"/>
    </location>
</feature>
<keyword evidence="6" id="KW-1185">Reference proteome</keyword>
<reference evidence="6" key="1">
    <citation type="submission" date="2016-10" db="EMBL/GenBank/DDBJ databases">
        <authorList>
            <person name="Varghese N."/>
            <person name="Submissions S."/>
        </authorList>
    </citation>
    <scope>NUCLEOTIDE SEQUENCE [LARGE SCALE GENOMIC DNA]</scope>
    <source>
        <strain evidence="6">DSM 23439</strain>
    </source>
</reference>
<keyword evidence="3" id="KW-0812">Transmembrane</keyword>
<dbReference type="InterPro" id="IPR036629">
    <property type="entry name" value="YjbJ_sf"/>
</dbReference>
<dbReference type="RefSeq" id="WP_090135149.1">
    <property type="nucleotide sequence ID" value="NZ_FOLY01000006.1"/>
</dbReference>
<keyword evidence="3" id="KW-0472">Membrane</keyword>
<accession>A0A1I1ME72</accession>
<sequence>MFKNQIEGDTKNAVGKAQEAYGDFTDDNEHRVEGKLRSAAGQVQSQYGEVVDSAREFTVRQPVGALAVAATVGFVLGALITRR</sequence>
<dbReference type="OrthoDB" id="6183264at2"/>
<organism evidence="5 6">
    <name type="scientific">Kushneria avicenniae</name>
    <dbReference type="NCBI Taxonomy" id="402385"/>
    <lineage>
        <taxon>Bacteria</taxon>
        <taxon>Pseudomonadati</taxon>
        <taxon>Pseudomonadota</taxon>
        <taxon>Gammaproteobacteria</taxon>
        <taxon>Oceanospirillales</taxon>
        <taxon>Halomonadaceae</taxon>
        <taxon>Kushneria</taxon>
    </lineage>
</organism>
<feature type="compositionally biased region" description="Basic and acidic residues" evidence="2">
    <location>
        <begin position="1"/>
        <end position="10"/>
    </location>
</feature>
<dbReference type="Pfam" id="PF05532">
    <property type="entry name" value="CsbD"/>
    <property type="match status" value="1"/>
</dbReference>
<protein>
    <submittedName>
        <fullName evidence="5">Uncharacterized conserved protein YjbJ, UPF0337 family</fullName>
    </submittedName>
</protein>
<dbReference type="Proteomes" id="UP000199046">
    <property type="component" value="Unassembled WGS sequence"/>
</dbReference>
<keyword evidence="3" id="KW-1133">Transmembrane helix</keyword>
<gene>
    <name evidence="5" type="ORF">SAMN05421848_2771</name>
</gene>
<evidence type="ECO:0000256" key="3">
    <source>
        <dbReference type="SAM" id="Phobius"/>
    </source>
</evidence>
<feature type="domain" description="CsbD-like" evidence="4">
    <location>
        <begin position="4"/>
        <end position="55"/>
    </location>
</feature>